<keyword evidence="1" id="KW-0472">Membrane</keyword>
<feature type="transmembrane region" description="Helical" evidence="1">
    <location>
        <begin position="21"/>
        <end position="40"/>
    </location>
</feature>
<organism evidence="2 3">
    <name type="scientific">Paramagnetospirillum marisnigri</name>
    <dbReference type="NCBI Taxonomy" id="1285242"/>
    <lineage>
        <taxon>Bacteria</taxon>
        <taxon>Pseudomonadati</taxon>
        <taxon>Pseudomonadota</taxon>
        <taxon>Alphaproteobacteria</taxon>
        <taxon>Rhodospirillales</taxon>
        <taxon>Magnetospirillaceae</taxon>
        <taxon>Paramagnetospirillum</taxon>
    </lineage>
</organism>
<evidence type="ECO:0000256" key="1">
    <source>
        <dbReference type="SAM" id="Phobius"/>
    </source>
</evidence>
<dbReference type="RefSeq" id="WP_068495560.1">
    <property type="nucleotide sequence ID" value="NZ_LWQT01000109.1"/>
</dbReference>
<feature type="transmembrane region" description="Helical" evidence="1">
    <location>
        <begin position="216"/>
        <end position="243"/>
    </location>
</feature>
<dbReference type="EMBL" id="LWQT01000109">
    <property type="protein sequence ID" value="OAN44723.1"/>
    <property type="molecule type" value="Genomic_DNA"/>
</dbReference>
<dbReference type="Proteomes" id="UP000078428">
    <property type="component" value="Unassembled WGS sequence"/>
</dbReference>
<evidence type="ECO:0000313" key="2">
    <source>
        <dbReference type="EMBL" id="OAN44723.1"/>
    </source>
</evidence>
<protein>
    <recommendedName>
        <fullName evidence="4">Phenylacetyl-CoA:acceptor oxidoreductase</fullName>
    </recommendedName>
</protein>
<feature type="transmembrane region" description="Helical" evidence="1">
    <location>
        <begin position="167"/>
        <end position="187"/>
    </location>
</feature>
<keyword evidence="3" id="KW-1185">Reference proteome</keyword>
<accession>A0A178M860</accession>
<dbReference type="STRING" id="1285242.A6A04_07830"/>
<keyword evidence="1" id="KW-1133">Transmembrane helix</keyword>
<gene>
    <name evidence="2" type="ORF">A6A04_07830</name>
</gene>
<dbReference type="OrthoDB" id="8448253at2"/>
<evidence type="ECO:0008006" key="4">
    <source>
        <dbReference type="Google" id="ProtNLM"/>
    </source>
</evidence>
<comment type="caution">
    <text evidence="2">The sequence shown here is derived from an EMBL/GenBank/DDBJ whole genome shotgun (WGS) entry which is preliminary data.</text>
</comment>
<proteinExistence type="predicted"/>
<keyword evidence="1" id="KW-0812">Transmembrane</keyword>
<sequence length="280" mass="28971">MKQINTAKRQRFWDLRAAGNFIGGGTGTGMLLGAVAASVLGLDITIPLVVGLGFVMAGLSLVWLEIGKPWRALNVFFHPQTSWMTREGILAGPLALATAGYVLFGPPVLLPVIAGLAAGFLYCQARILRAARGIPAWKHPRSLPLIVVTGLAEGSGLLLLLVSPPPILIIAALAAGLAREVALAAYLKGLAKDGAPQASQEVFTARPARLARQAGWAGLALLAVAFAFDLGAMAAAGGVLSAASGWGLKALLVTRAAFTRGPRITHTPVRGRGLSRVVEA</sequence>
<name>A0A178M860_9PROT</name>
<reference evidence="2 3" key="1">
    <citation type="submission" date="2016-04" db="EMBL/GenBank/DDBJ databases">
        <title>Draft genome sequence of freshwater magnetotactic bacteria Magnetospirillum marisnigri SP-1 and Magnetospirillum moscoviense BB-1.</title>
        <authorList>
            <person name="Koziaeva V."/>
            <person name="Dziuba M.V."/>
            <person name="Ivanov T.M."/>
            <person name="Kuznetsov B."/>
            <person name="Grouzdev D.S."/>
        </authorList>
    </citation>
    <scope>NUCLEOTIDE SEQUENCE [LARGE SCALE GENOMIC DNA]</scope>
    <source>
        <strain evidence="2 3">SP-1</strain>
    </source>
</reference>
<feature type="transmembrane region" description="Helical" evidence="1">
    <location>
        <begin position="46"/>
        <end position="66"/>
    </location>
</feature>
<evidence type="ECO:0000313" key="3">
    <source>
        <dbReference type="Proteomes" id="UP000078428"/>
    </source>
</evidence>
<feature type="transmembrane region" description="Helical" evidence="1">
    <location>
        <begin position="87"/>
        <end position="104"/>
    </location>
</feature>
<dbReference type="AlphaFoldDB" id="A0A178M860"/>